<sequence>MARYFSFSAEDGRRTGKYSTVPRLLIVPVSSLAAKPPWTSRRTSSAEGISGLLLEEKTFLVRWKVLVCRIRFTEYTTQSFRTRTSFQFKTQHSGVCILSLPVPDYHPFGWSRLLLNLLWFRPGCHFSCPPLDPFFQIPPKLTDGYFIFPAQIYGIIPDRSLGLGFAPDPKAACGQKNRPAPRRVSGLAILISSIYRKSMISLIICSGNCQYSSSYLNVSDMMTCFLSTILCKKKAPSSNQHPEFAFFYYTTAVSLAA</sequence>
<dbReference type="EMBL" id="CP003355">
    <property type="protein sequence ID" value="AHD05351.1"/>
    <property type="molecule type" value="Genomic_DNA"/>
</dbReference>
<proteinExistence type="predicted"/>
<accession>V9W2X0</accession>
<organism evidence="1 2">
    <name type="scientific">Paenibacillus larvae subsp. larvae DSM 25430</name>
    <dbReference type="NCBI Taxonomy" id="697284"/>
    <lineage>
        <taxon>Bacteria</taxon>
        <taxon>Bacillati</taxon>
        <taxon>Bacillota</taxon>
        <taxon>Bacilli</taxon>
        <taxon>Bacillales</taxon>
        <taxon>Paenibacillaceae</taxon>
        <taxon>Paenibacillus</taxon>
    </lineage>
</organism>
<dbReference type="HOGENOM" id="CLU_1081168_0_0_9"/>
<protein>
    <submittedName>
        <fullName evidence="1">Uncharacterized protein</fullName>
    </submittedName>
</protein>
<reference evidence="1 2" key="1">
    <citation type="journal article" date="2014" name="PLoS ONE">
        <title>How to Kill the Honey Bee Larva: Genomic Potential and Virulence Mechanisms of Paenibacillus larvae.</title>
        <authorList>
            <person name="Djukic M."/>
            <person name="Brzuszkiewicz E."/>
            <person name="Funfhaus A."/>
            <person name="Voss J."/>
            <person name="Gollnow K."/>
            <person name="Poppinga L."/>
            <person name="Liesegang H."/>
            <person name="Garcia-Gonzalez E."/>
            <person name="Genersch E."/>
            <person name="Daniel R."/>
        </authorList>
    </citation>
    <scope>NUCLEOTIDE SEQUENCE [LARGE SCALE GENOMIC DNA]</scope>
    <source>
        <strain evidence="1 2">DSM 25430</strain>
    </source>
</reference>
<keyword evidence="2" id="KW-1185">Reference proteome</keyword>
<dbReference type="KEGG" id="plv:ERIC2_c15240"/>
<name>V9W2X0_9BACL</name>
<evidence type="ECO:0000313" key="2">
    <source>
        <dbReference type="Proteomes" id="UP000029431"/>
    </source>
</evidence>
<gene>
    <name evidence="1" type="ORF">ERIC2_c15240</name>
</gene>
<dbReference type="PATRIC" id="fig|697284.3.peg.1456"/>
<dbReference type="Proteomes" id="UP000029431">
    <property type="component" value="Chromosome"/>
</dbReference>
<evidence type="ECO:0000313" key="1">
    <source>
        <dbReference type="EMBL" id="AHD05351.1"/>
    </source>
</evidence>
<dbReference type="AlphaFoldDB" id="V9W2X0"/>